<reference evidence="9" key="1">
    <citation type="submission" date="2022-01" db="EMBL/GenBank/DDBJ databases">
        <authorList>
            <person name="King R."/>
        </authorList>
    </citation>
    <scope>NUCLEOTIDE SEQUENCE</scope>
</reference>
<comment type="subcellular location">
    <subcellularLocation>
        <location evidence="8">Cytoplasm</location>
    </subcellularLocation>
</comment>
<dbReference type="GO" id="GO:0005829">
    <property type="term" value="C:cytosol"/>
    <property type="evidence" value="ECO:0007669"/>
    <property type="project" value="TreeGrafter"/>
</dbReference>
<dbReference type="NCBIfam" id="TIGR02821">
    <property type="entry name" value="fghA_ester_D"/>
    <property type="match status" value="1"/>
</dbReference>
<dbReference type="Pfam" id="PF00756">
    <property type="entry name" value="Esterase"/>
    <property type="match status" value="1"/>
</dbReference>
<evidence type="ECO:0000256" key="8">
    <source>
        <dbReference type="RuleBase" id="RU363068"/>
    </source>
</evidence>
<dbReference type="InterPro" id="IPR014186">
    <property type="entry name" value="S-formylglutathione_hydrol"/>
</dbReference>
<evidence type="ECO:0000256" key="7">
    <source>
        <dbReference type="PIRSR" id="PIRSR614186-1"/>
    </source>
</evidence>
<dbReference type="PANTHER" id="PTHR10061">
    <property type="entry name" value="S-FORMYLGLUTATHIONE HYDROLASE"/>
    <property type="match status" value="1"/>
</dbReference>
<protein>
    <recommendedName>
        <fullName evidence="4 8">S-formylglutathione hydrolase</fullName>
        <ecNumber evidence="3 8">3.1.2.12</ecNumber>
    </recommendedName>
</protein>
<feature type="active site" description="Charge relay system" evidence="7">
    <location>
        <position position="261"/>
    </location>
</feature>
<name>A0A9N9RWQ7_9DIPT</name>
<proteinExistence type="inferred from homology"/>
<gene>
    <name evidence="9" type="ORF">CHIRRI_LOCUS7641</name>
</gene>
<dbReference type="Proteomes" id="UP001153620">
    <property type="component" value="Chromosome 2"/>
</dbReference>
<keyword evidence="6 8" id="KW-0378">Hydrolase</keyword>
<evidence type="ECO:0000256" key="5">
    <source>
        <dbReference type="ARBA" id="ARBA00022487"/>
    </source>
</evidence>
<keyword evidence="5 8" id="KW-0719">Serine esterase</keyword>
<dbReference type="InterPro" id="IPR029058">
    <property type="entry name" value="AB_hydrolase_fold"/>
</dbReference>
<dbReference type="OrthoDB" id="420518at2759"/>
<evidence type="ECO:0000313" key="10">
    <source>
        <dbReference type="Proteomes" id="UP001153620"/>
    </source>
</evidence>
<dbReference type="GO" id="GO:0046294">
    <property type="term" value="P:formaldehyde catabolic process"/>
    <property type="evidence" value="ECO:0007669"/>
    <property type="project" value="InterPro"/>
</dbReference>
<dbReference type="FunFam" id="3.40.50.1820:FF:000334">
    <property type="entry name" value="S-formylglutathione hydrolase"/>
    <property type="match status" value="1"/>
</dbReference>
<dbReference type="AlphaFoldDB" id="A0A9N9RWQ7"/>
<evidence type="ECO:0000256" key="3">
    <source>
        <dbReference type="ARBA" id="ARBA00012479"/>
    </source>
</evidence>
<sequence>MAELKEISSNKIFGGYQKVFSHQSKELSCSMNFAIFLPSDSADKKFPVLYYLSGLTCNELNMVQKSGFQQFAAKHNIIVVCPDTSPRNIENLDTSDFNYDFGYGAGFYVDSTVEKYKNFRMYSYISSELIEVVNNNFPTLVDKQSIFGHSMGGHGSLICALKNPGLYKSVSAFAPISNPVNCPWGNKNFTGYLGDNKDEWKAYDATELVGKYNGPPLEIFVDQGSEDQFLKENQLLPNNLIDAAKKAQVPIIYKLREGYDHSYFFIATFMGEHIEYHAKFLNN</sequence>
<evidence type="ECO:0000256" key="2">
    <source>
        <dbReference type="ARBA" id="ARBA00005622"/>
    </source>
</evidence>
<dbReference type="EC" id="3.1.2.12" evidence="3 8"/>
<feature type="active site" description="Charge relay system" evidence="7">
    <location>
        <position position="150"/>
    </location>
</feature>
<accession>A0A9N9RWQ7</accession>
<organism evidence="9 10">
    <name type="scientific">Chironomus riparius</name>
    <dbReference type="NCBI Taxonomy" id="315576"/>
    <lineage>
        <taxon>Eukaryota</taxon>
        <taxon>Metazoa</taxon>
        <taxon>Ecdysozoa</taxon>
        <taxon>Arthropoda</taxon>
        <taxon>Hexapoda</taxon>
        <taxon>Insecta</taxon>
        <taxon>Pterygota</taxon>
        <taxon>Neoptera</taxon>
        <taxon>Endopterygota</taxon>
        <taxon>Diptera</taxon>
        <taxon>Nematocera</taxon>
        <taxon>Chironomoidea</taxon>
        <taxon>Chironomidae</taxon>
        <taxon>Chironominae</taxon>
        <taxon>Chironomus</taxon>
    </lineage>
</organism>
<comment type="catalytic activity">
    <reaction evidence="8">
        <text>S-formylglutathione + H2O = formate + glutathione + H(+)</text>
        <dbReference type="Rhea" id="RHEA:14961"/>
        <dbReference type="ChEBI" id="CHEBI:15377"/>
        <dbReference type="ChEBI" id="CHEBI:15378"/>
        <dbReference type="ChEBI" id="CHEBI:15740"/>
        <dbReference type="ChEBI" id="CHEBI:57688"/>
        <dbReference type="ChEBI" id="CHEBI:57925"/>
        <dbReference type="EC" id="3.1.2.12"/>
    </reaction>
</comment>
<feature type="active site" description="Charge relay system" evidence="7">
    <location>
        <position position="227"/>
    </location>
</feature>
<comment type="function">
    <text evidence="1 8">Serine hydrolase involved in the detoxification of formaldehyde.</text>
</comment>
<dbReference type="EMBL" id="OU895878">
    <property type="protein sequence ID" value="CAG9804762.1"/>
    <property type="molecule type" value="Genomic_DNA"/>
</dbReference>
<evidence type="ECO:0000256" key="4">
    <source>
        <dbReference type="ARBA" id="ARBA00016774"/>
    </source>
</evidence>
<dbReference type="Gene3D" id="3.40.50.1820">
    <property type="entry name" value="alpha/beta hydrolase"/>
    <property type="match status" value="1"/>
</dbReference>
<evidence type="ECO:0000313" key="9">
    <source>
        <dbReference type="EMBL" id="CAG9804762.1"/>
    </source>
</evidence>
<evidence type="ECO:0000256" key="6">
    <source>
        <dbReference type="ARBA" id="ARBA00022801"/>
    </source>
</evidence>
<dbReference type="GO" id="GO:0052689">
    <property type="term" value="F:carboxylic ester hydrolase activity"/>
    <property type="evidence" value="ECO:0007669"/>
    <property type="project" value="UniProtKB-KW"/>
</dbReference>
<reference evidence="9" key="2">
    <citation type="submission" date="2022-10" db="EMBL/GenBank/DDBJ databases">
        <authorList>
            <consortium name="ENA_rothamsted_submissions"/>
            <consortium name="culmorum"/>
            <person name="King R."/>
        </authorList>
    </citation>
    <scope>NUCLEOTIDE SEQUENCE</scope>
</reference>
<dbReference type="InterPro" id="IPR000801">
    <property type="entry name" value="Esterase-like"/>
</dbReference>
<comment type="similarity">
    <text evidence="2 8">Belongs to the esterase D family.</text>
</comment>
<keyword evidence="10" id="KW-1185">Reference proteome</keyword>
<evidence type="ECO:0000256" key="1">
    <source>
        <dbReference type="ARBA" id="ARBA00002608"/>
    </source>
</evidence>
<dbReference type="GO" id="GO:0018738">
    <property type="term" value="F:S-formylglutathione hydrolase activity"/>
    <property type="evidence" value="ECO:0007669"/>
    <property type="project" value="UniProtKB-EC"/>
</dbReference>
<dbReference type="PANTHER" id="PTHR10061:SF0">
    <property type="entry name" value="S-FORMYLGLUTATHIONE HYDROLASE"/>
    <property type="match status" value="1"/>
</dbReference>
<keyword evidence="8" id="KW-0963">Cytoplasm</keyword>
<dbReference type="SUPFAM" id="SSF53474">
    <property type="entry name" value="alpha/beta-Hydrolases"/>
    <property type="match status" value="1"/>
</dbReference>